<organism evidence="1 2">
    <name type="scientific">Shewanella benthica</name>
    <dbReference type="NCBI Taxonomy" id="43661"/>
    <lineage>
        <taxon>Bacteria</taxon>
        <taxon>Pseudomonadati</taxon>
        <taxon>Pseudomonadota</taxon>
        <taxon>Gammaproteobacteria</taxon>
        <taxon>Alteromonadales</taxon>
        <taxon>Shewanellaceae</taxon>
        <taxon>Shewanella</taxon>
    </lineage>
</organism>
<sequence>MNYFLARSNADVVELVDTLASGASARKGVRVRVSPSVPN</sequence>
<evidence type="ECO:0000313" key="1">
    <source>
        <dbReference type="EMBL" id="SQH75349.1"/>
    </source>
</evidence>
<protein>
    <submittedName>
        <fullName evidence="1">Uncharacterized protein</fullName>
    </submittedName>
</protein>
<dbReference type="KEGG" id="sbk:SHEWBE_1383"/>
<reference evidence="2" key="1">
    <citation type="submission" date="2018-06" db="EMBL/GenBank/DDBJ databases">
        <authorList>
            <person name="Cea G.-C."/>
            <person name="William W."/>
        </authorList>
    </citation>
    <scope>NUCLEOTIDE SEQUENCE [LARGE SCALE GENOMIC DNA]</scope>
    <source>
        <strain evidence="2">DB21MT-2</strain>
    </source>
</reference>
<gene>
    <name evidence="1" type="ORF">SHEWBE_1383</name>
</gene>
<dbReference type="EMBL" id="LS483452">
    <property type="protein sequence ID" value="SQH75349.1"/>
    <property type="molecule type" value="Genomic_DNA"/>
</dbReference>
<name>A0A330LYA8_9GAMM</name>
<dbReference type="AntiFam" id="ANF00015">
    <property type="entry name" value="tRNA translation"/>
</dbReference>
<dbReference type="Proteomes" id="UP000250123">
    <property type="component" value="Chromosome SHEWBE"/>
</dbReference>
<proteinExistence type="predicted"/>
<dbReference type="AlphaFoldDB" id="A0A330LYA8"/>
<evidence type="ECO:0000313" key="2">
    <source>
        <dbReference type="Proteomes" id="UP000250123"/>
    </source>
</evidence>
<accession>A0A330LYA8</accession>